<sequence>MFDSHARLVDSVVDWNSARTAGGGIYSSSSANLTFEGGVVKRNRASDGAGLSTNNMTMHDARVLYNVAVGGSGGGLKVSSGSSVQLGPRVEVSGNRAKQFGGGVKVDASIDIFRADLVMTGGVEVRGNVAERFNGGGVFVDSNTRCLFYNVSVTGNQATEGGGISIYEAVVNAAYMDISGNHAGHQAGGMALREGSLVWLTQSRLAANAADSTSAGILLTDSTLLLGDHAEAVGGALGALLGERQEFSTGGAVNPQLDACLCAGWSVCVEDNTAANSILLVASISTLHASRVLLQGNIAAAALSIHGSSASVTDSKAVHNYCSVLQAAGAAHVSLAHSELSWNVATYGPAVTGLDDTNVSVVQCRMRGNQATYGGAVYLAGAFAISDTAFAGNAAVDGAAAYLSVRGRQGSMAGAWFEGNQAAGDGAALLVNATSADAANDTMGDPPSEVASLLQLEALQFFNNTAAGGASILFWVPARTVPVPEPECKGCIAAGNTAGYSTAEGRASLGESLHASTSHLGVRGGFPLDPPLMVSLKDMYNLTDVTGGSTMVVELSSAADAACRISGTRKISLARGEGRFDQLELHGPPGSNCPLRVFTSVKMSAGMERIHADVPLTLRYCVVGERFSSDKCYPCQRGEISFRNDTDCQDCAQYSDEGDNEKVACPGNSTYTISTGAFLPPGARLCGDDAACLLRTISTCEIKKACSIDDQDLLERTGYGTADVDALRLCNYAKWGGVRGTTPPQCSDDHFTTNTLDGCQVCPSKLYLSGMLAFFIIAATLAFAAIFVIFRLISVNEQVHTADLSNKVMEEAVLKGTLLNKARNALTLLLGYMQVMSQIAAIYEDLVPKYLDTFVGTLSLMNLNIGRIVNLKCLQYHFSASSTTKEVYIIEFIQNAALPWVLCAVCTGVYYMLLFGKRQSMKQKLLFALQPGLTRRRSNLRRKSSIPQADSSAQRAVRGLALSRMQSVLGYSLQAANMDPEEEMKEWKKDMRASCVAVTLFLLMFIHPGVSVQLFKIFDCRKYYYNDTVKHRHLQQAPAIECSTKEWKLLAGLAGFSILIFSFGYPLAVCLVMRNMRCFCKVCVTAARRIVGRMGGGSASL</sequence>
<feature type="transmembrane region" description="Helical" evidence="1">
    <location>
        <begin position="825"/>
        <end position="843"/>
    </location>
</feature>
<dbReference type="AlphaFoldDB" id="A0AAE0KPS6"/>
<dbReference type="SUPFAM" id="SSF51126">
    <property type="entry name" value="Pectin lyase-like"/>
    <property type="match status" value="2"/>
</dbReference>
<keyword evidence="3" id="KW-1185">Reference proteome</keyword>
<evidence type="ECO:0000313" key="3">
    <source>
        <dbReference type="Proteomes" id="UP001190700"/>
    </source>
</evidence>
<dbReference type="Gene3D" id="2.160.20.10">
    <property type="entry name" value="Single-stranded right-handed beta-helix, Pectin lyase-like"/>
    <property type="match status" value="1"/>
</dbReference>
<evidence type="ECO:0008006" key="4">
    <source>
        <dbReference type="Google" id="ProtNLM"/>
    </source>
</evidence>
<feature type="transmembrane region" description="Helical" evidence="1">
    <location>
        <begin position="766"/>
        <end position="790"/>
    </location>
</feature>
<comment type="caution">
    <text evidence="2">The sequence shown here is derived from an EMBL/GenBank/DDBJ whole genome shotgun (WGS) entry which is preliminary data.</text>
</comment>
<feature type="non-terminal residue" evidence="2">
    <location>
        <position position="1101"/>
    </location>
</feature>
<dbReference type="Proteomes" id="UP001190700">
    <property type="component" value="Unassembled WGS sequence"/>
</dbReference>
<proteinExistence type="predicted"/>
<dbReference type="EMBL" id="LGRX02022074">
    <property type="protein sequence ID" value="KAK3255979.1"/>
    <property type="molecule type" value="Genomic_DNA"/>
</dbReference>
<gene>
    <name evidence="2" type="ORF">CYMTET_34864</name>
</gene>
<protein>
    <recommendedName>
        <fullName evidence="4">Right handed beta helix domain-containing protein</fullName>
    </recommendedName>
</protein>
<organism evidence="2 3">
    <name type="scientific">Cymbomonas tetramitiformis</name>
    <dbReference type="NCBI Taxonomy" id="36881"/>
    <lineage>
        <taxon>Eukaryota</taxon>
        <taxon>Viridiplantae</taxon>
        <taxon>Chlorophyta</taxon>
        <taxon>Pyramimonadophyceae</taxon>
        <taxon>Pyramimonadales</taxon>
        <taxon>Pyramimonadaceae</taxon>
        <taxon>Cymbomonas</taxon>
    </lineage>
</organism>
<dbReference type="SMART" id="SM00710">
    <property type="entry name" value="PbH1"/>
    <property type="match status" value="6"/>
</dbReference>
<evidence type="ECO:0000313" key="2">
    <source>
        <dbReference type="EMBL" id="KAK3255979.1"/>
    </source>
</evidence>
<feature type="transmembrane region" description="Helical" evidence="1">
    <location>
        <begin position="1049"/>
        <end position="1072"/>
    </location>
</feature>
<feature type="transmembrane region" description="Helical" evidence="1">
    <location>
        <begin position="993"/>
        <end position="1015"/>
    </location>
</feature>
<name>A0AAE0KPS6_9CHLO</name>
<keyword evidence="1" id="KW-1133">Transmembrane helix</keyword>
<dbReference type="PANTHER" id="PTHR11319:SF35">
    <property type="entry name" value="OUTER MEMBRANE PROTEIN PMPC-RELATED"/>
    <property type="match status" value="1"/>
</dbReference>
<dbReference type="InterPro" id="IPR006626">
    <property type="entry name" value="PbH1"/>
</dbReference>
<evidence type="ECO:0000256" key="1">
    <source>
        <dbReference type="SAM" id="Phobius"/>
    </source>
</evidence>
<feature type="transmembrane region" description="Helical" evidence="1">
    <location>
        <begin position="897"/>
        <end position="916"/>
    </location>
</feature>
<dbReference type="InterPro" id="IPR011050">
    <property type="entry name" value="Pectin_lyase_fold/virulence"/>
</dbReference>
<accession>A0AAE0KPS6</accession>
<keyword evidence="1" id="KW-0472">Membrane</keyword>
<dbReference type="PANTHER" id="PTHR11319">
    <property type="entry name" value="G PROTEIN-COUPLED RECEPTOR-RELATED"/>
    <property type="match status" value="1"/>
</dbReference>
<keyword evidence="1" id="KW-0812">Transmembrane</keyword>
<reference evidence="2 3" key="1">
    <citation type="journal article" date="2015" name="Genome Biol. Evol.">
        <title>Comparative Genomics of a Bacterivorous Green Alga Reveals Evolutionary Causalities and Consequences of Phago-Mixotrophic Mode of Nutrition.</title>
        <authorList>
            <person name="Burns J.A."/>
            <person name="Paasch A."/>
            <person name="Narechania A."/>
            <person name="Kim E."/>
        </authorList>
    </citation>
    <scope>NUCLEOTIDE SEQUENCE [LARGE SCALE GENOMIC DNA]</scope>
    <source>
        <strain evidence="2 3">PLY_AMNH</strain>
    </source>
</reference>
<dbReference type="InterPro" id="IPR012334">
    <property type="entry name" value="Pectin_lyas_fold"/>
</dbReference>